<sequence length="108" mass="11741">MPIQNDSGDAACVPSTRPTASPEDAAPFTDVRIGAPSITTRPSNLGVHIAPKRSVAARKTPLASFRKLERPDAWSTEIQMGFWPPVYRVAHGPWRGAATSAFRGWRSE</sequence>
<proteinExistence type="predicted"/>
<reference evidence="2 3" key="1">
    <citation type="submission" date="2021-01" db="EMBL/GenBank/DDBJ databases">
        <title>Whole genome shotgun sequence of Planotetraspora phitsanulokensis NBRC 104273.</title>
        <authorList>
            <person name="Komaki H."/>
            <person name="Tamura T."/>
        </authorList>
    </citation>
    <scope>NUCLEOTIDE SEQUENCE [LARGE SCALE GENOMIC DNA]</scope>
    <source>
        <strain evidence="2 3">NBRC 104273</strain>
    </source>
</reference>
<protein>
    <submittedName>
        <fullName evidence="2">Uncharacterized protein</fullName>
    </submittedName>
</protein>
<name>A0A8J3U128_9ACTN</name>
<gene>
    <name evidence="2" type="ORF">Pph01_15710</name>
</gene>
<evidence type="ECO:0000313" key="2">
    <source>
        <dbReference type="EMBL" id="GII36568.1"/>
    </source>
</evidence>
<dbReference type="EMBL" id="BOOP01000004">
    <property type="protein sequence ID" value="GII36568.1"/>
    <property type="molecule type" value="Genomic_DNA"/>
</dbReference>
<dbReference type="Proteomes" id="UP000622547">
    <property type="component" value="Unassembled WGS sequence"/>
</dbReference>
<feature type="region of interest" description="Disordered" evidence="1">
    <location>
        <begin position="1"/>
        <end position="27"/>
    </location>
</feature>
<accession>A0A8J3U128</accession>
<comment type="caution">
    <text evidence="2">The sequence shown here is derived from an EMBL/GenBank/DDBJ whole genome shotgun (WGS) entry which is preliminary data.</text>
</comment>
<evidence type="ECO:0000256" key="1">
    <source>
        <dbReference type="SAM" id="MobiDB-lite"/>
    </source>
</evidence>
<evidence type="ECO:0000313" key="3">
    <source>
        <dbReference type="Proteomes" id="UP000622547"/>
    </source>
</evidence>
<keyword evidence="3" id="KW-1185">Reference proteome</keyword>
<dbReference type="AlphaFoldDB" id="A0A8J3U128"/>
<organism evidence="2 3">
    <name type="scientific">Planotetraspora phitsanulokensis</name>
    <dbReference type="NCBI Taxonomy" id="575192"/>
    <lineage>
        <taxon>Bacteria</taxon>
        <taxon>Bacillati</taxon>
        <taxon>Actinomycetota</taxon>
        <taxon>Actinomycetes</taxon>
        <taxon>Streptosporangiales</taxon>
        <taxon>Streptosporangiaceae</taxon>
        <taxon>Planotetraspora</taxon>
    </lineage>
</organism>